<evidence type="ECO:0000313" key="3">
    <source>
        <dbReference type="Proteomes" id="UP000807469"/>
    </source>
</evidence>
<evidence type="ECO:0000313" key="2">
    <source>
        <dbReference type="EMBL" id="KAF9479731.1"/>
    </source>
</evidence>
<sequence length="602" mass="67875">MNPGGHHANGFRATANNLASTSSHNYNNDFVPRHHSNTLSFANDVRPQPLQHQQHLASANMSSRLPHNQWQQLAMQMNAPHMNGQSSQSAAQQMPPPQPQPHQQQQQQFTQMPNQMPNQMPWGNQLPAQGFPNGMSPMGFNMPFFPTQILQEAYAMSAPVEASDEPFLLTKLLDSSRRGESYKDSLNSMHGKNGHSASLWKDYYLDHKVRIDAWIAMCLQKEKEKAREAGSNGVKRSASSDIERVKASMPSIKKPSPASFKLKREPSPHNIPSRLSISAPPVKHGPTKRIKSSLSATPPIPLEQSHSSRRSTINSLTAPAPVFGNRLPPPHADIKIPEPPSRSPTPPTVVIPAARGNKYTPEDRDYFIKFIGWRLKQDSSLTRNELCDLIAQKAPHHTAQSWASHWSNNHDVPDKILAAARGEEVPGVHEVLSDEERPPQRRRPKYKETTTSEEESESEDDGYGDEDAEGDDDDDEDVKPTSIRRYSESQMSQRGAPFNDADLYITAQYIRSLPNWHNLPSKDKWEPYGKKYPQRSHKSWAEYYRRYEPALLKMVRKLKKAERSSSSILTQCARPTRTPPNAKRKHDIDLTNGDSPVKRARS</sequence>
<gene>
    <name evidence="2" type="ORF">BDN70DRAFT_878491</name>
</gene>
<feature type="compositionally biased region" description="Low complexity" evidence="1">
    <location>
        <begin position="101"/>
        <end position="121"/>
    </location>
</feature>
<dbReference type="CDD" id="cd11655">
    <property type="entry name" value="rap1_myb-like"/>
    <property type="match status" value="1"/>
</dbReference>
<keyword evidence="3" id="KW-1185">Reference proteome</keyword>
<feature type="compositionally biased region" description="Basic and acidic residues" evidence="1">
    <location>
        <begin position="427"/>
        <end position="439"/>
    </location>
</feature>
<dbReference type="Proteomes" id="UP000807469">
    <property type="component" value="Unassembled WGS sequence"/>
</dbReference>
<evidence type="ECO:0000256" key="1">
    <source>
        <dbReference type="SAM" id="MobiDB-lite"/>
    </source>
</evidence>
<protein>
    <submittedName>
        <fullName evidence="2">Uncharacterized protein</fullName>
    </submittedName>
</protein>
<dbReference type="AlphaFoldDB" id="A0A9P5Z5C2"/>
<proteinExistence type="predicted"/>
<feature type="region of interest" description="Disordered" evidence="1">
    <location>
        <begin position="329"/>
        <end position="349"/>
    </location>
</feature>
<comment type="caution">
    <text evidence="2">The sequence shown here is derived from an EMBL/GenBank/DDBJ whole genome shotgun (WGS) entry which is preliminary data.</text>
</comment>
<feature type="region of interest" description="Disordered" evidence="1">
    <location>
        <begin position="80"/>
        <end position="127"/>
    </location>
</feature>
<feature type="region of interest" description="Disordered" evidence="1">
    <location>
        <begin position="427"/>
        <end position="499"/>
    </location>
</feature>
<dbReference type="EMBL" id="MU155207">
    <property type="protein sequence ID" value="KAF9479731.1"/>
    <property type="molecule type" value="Genomic_DNA"/>
</dbReference>
<feature type="compositionally biased region" description="Acidic residues" evidence="1">
    <location>
        <begin position="451"/>
        <end position="477"/>
    </location>
</feature>
<name>A0A9P5Z5C2_9AGAR</name>
<accession>A0A9P5Z5C2</accession>
<organism evidence="2 3">
    <name type="scientific">Pholiota conissans</name>
    <dbReference type="NCBI Taxonomy" id="109636"/>
    <lineage>
        <taxon>Eukaryota</taxon>
        <taxon>Fungi</taxon>
        <taxon>Dikarya</taxon>
        <taxon>Basidiomycota</taxon>
        <taxon>Agaricomycotina</taxon>
        <taxon>Agaricomycetes</taxon>
        <taxon>Agaricomycetidae</taxon>
        <taxon>Agaricales</taxon>
        <taxon>Agaricineae</taxon>
        <taxon>Strophariaceae</taxon>
        <taxon>Pholiota</taxon>
    </lineage>
</organism>
<dbReference type="OrthoDB" id="3194584at2759"/>
<feature type="region of interest" description="Disordered" evidence="1">
    <location>
        <begin position="225"/>
        <end position="312"/>
    </location>
</feature>
<dbReference type="Gene3D" id="1.10.10.60">
    <property type="entry name" value="Homeodomain-like"/>
    <property type="match status" value="1"/>
</dbReference>
<reference evidence="2" key="1">
    <citation type="submission" date="2020-11" db="EMBL/GenBank/DDBJ databases">
        <authorList>
            <consortium name="DOE Joint Genome Institute"/>
            <person name="Ahrendt S."/>
            <person name="Riley R."/>
            <person name="Andreopoulos W."/>
            <person name="Labutti K."/>
            <person name="Pangilinan J."/>
            <person name="Ruiz-Duenas F.J."/>
            <person name="Barrasa J.M."/>
            <person name="Sanchez-Garcia M."/>
            <person name="Camarero S."/>
            <person name="Miyauchi S."/>
            <person name="Serrano A."/>
            <person name="Linde D."/>
            <person name="Babiker R."/>
            <person name="Drula E."/>
            <person name="Ayuso-Fernandez I."/>
            <person name="Pacheco R."/>
            <person name="Padilla G."/>
            <person name="Ferreira P."/>
            <person name="Barriuso J."/>
            <person name="Kellner H."/>
            <person name="Castanera R."/>
            <person name="Alfaro M."/>
            <person name="Ramirez L."/>
            <person name="Pisabarro A.G."/>
            <person name="Kuo A."/>
            <person name="Tritt A."/>
            <person name="Lipzen A."/>
            <person name="He G."/>
            <person name="Yan M."/>
            <person name="Ng V."/>
            <person name="Cullen D."/>
            <person name="Martin F."/>
            <person name="Rosso M.-N."/>
            <person name="Henrissat B."/>
            <person name="Hibbett D."/>
            <person name="Martinez A.T."/>
            <person name="Grigoriev I.V."/>
        </authorList>
    </citation>
    <scope>NUCLEOTIDE SEQUENCE</scope>
    <source>
        <strain evidence="2">CIRM-BRFM 674</strain>
    </source>
</reference>
<feature type="region of interest" description="Disordered" evidence="1">
    <location>
        <begin position="563"/>
        <end position="602"/>
    </location>
</feature>